<dbReference type="SUPFAM" id="SSF46689">
    <property type="entry name" value="Homeodomain-like"/>
    <property type="match status" value="2"/>
</dbReference>
<keyword evidence="3" id="KW-0808">Transferase</keyword>
<evidence type="ECO:0000256" key="7">
    <source>
        <dbReference type="ARBA" id="ARBA00023015"/>
    </source>
</evidence>
<keyword evidence="9" id="KW-0010">Activator</keyword>
<evidence type="ECO:0000256" key="9">
    <source>
        <dbReference type="ARBA" id="ARBA00023159"/>
    </source>
</evidence>
<dbReference type="InterPro" id="IPR016220">
    <property type="entry name" value="Me-P-triester_DNA_alkyl-Trfase"/>
</dbReference>
<keyword evidence="2" id="KW-0489">Methyltransferase</keyword>
<name>A0A2S5G9L8_9BACL</name>
<evidence type="ECO:0000256" key="4">
    <source>
        <dbReference type="ARBA" id="ARBA00022723"/>
    </source>
</evidence>
<dbReference type="InterPro" id="IPR035451">
    <property type="entry name" value="Ada-like_dom_sf"/>
</dbReference>
<dbReference type="GO" id="GO:0032259">
    <property type="term" value="P:methylation"/>
    <property type="evidence" value="ECO:0007669"/>
    <property type="project" value="UniProtKB-KW"/>
</dbReference>
<evidence type="ECO:0000256" key="5">
    <source>
        <dbReference type="ARBA" id="ARBA00022763"/>
    </source>
</evidence>
<dbReference type="GO" id="GO:0008168">
    <property type="term" value="F:methyltransferase activity"/>
    <property type="evidence" value="ECO:0007669"/>
    <property type="project" value="UniProtKB-KW"/>
</dbReference>
<evidence type="ECO:0000256" key="3">
    <source>
        <dbReference type="ARBA" id="ARBA00022679"/>
    </source>
</evidence>
<reference evidence="13 14" key="1">
    <citation type="submission" date="2018-02" db="EMBL/GenBank/DDBJ databases">
        <title>Jeotgalibacillus proteolyticum sp. nov. a protease producing bacterium isolated from ocean sediments of Laizhou Bay.</title>
        <authorList>
            <person name="Li Y."/>
        </authorList>
    </citation>
    <scope>NUCLEOTIDE SEQUENCE [LARGE SCALE GENOMIC DNA]</scope>
    <source>
        <strain evidence="13 14">22-7</strain>
    </source>
</reference>
<dbReference type="Gene3D" id="3.40.10.10">
    <property type="entry name" value="DNA Methylphosphotriester Repair Domain"/>
    <property type="match status" value="1"/>
</dbReference>
<dbReference type="OrthoDB" id="9802228at2"/>
<dbReference type="SUPFAM" id="SSF57884">
    <property type="entry name" value="Ada DNA repair protein, N-terminal domain (N-Ada 10)"/>
    <property type="match status" value="1"/>
</dbReference>
<dbReference type="Pfam" id="PF02805">
    <property type="entry name" value="Ada_Zn_binding"/>
    <property type="match status" value="1"/>
</dbReference>
<dbReference type="Pfam" id="PF12833">
    <property type="entry name" value="HTH_18"/>
    <property type="match status" value="1"/>
</dbReference>
<dbReference type="AlphaFoldDB" id="A0A2S5G9L8"/>
<dbReference type="PROSITE" id="PS01124">
    <property type="entry name" value="HTH_ARAC_FAMILY_2"/>
    <property type="match status" value="1"/>
</dbReference>
<evidence type="ECO:0000256" key="2">
    <source>
        <dbReference type="ARBA" id="ARBA00022603"/>
    </source>
</evidence>
<keyword evidence="7" id="KW-0805">Transcription regulation</keyword>
<keyword evidence="6" id="KW-0862">Zinc</keyword>
<organism evidence="13 14">
    <name type="scientific">Jeotgalibacillus proteolyticus</name>
    <dbReference type="NCBI Taxonomy" id="2082395"/>
    <lineage>
        <taxon>Bacteria</taxon>
        <taxon>Bacillati</taxon>
        <taxon>Bacillota</taxon>
        <taxon>Bacilli</taxon>
        <taxon>Bacillales</taxon>
        <taxon>Caryophanaceae</taxon>
        <taxon>Jeotgalibacillus</taxon>
    </lineage>
</organism>
<dbReference type="GO" id="GO:0008270">
    <property type="term" value="F:zinc ion binding"/>
    <property type="evidence" value="ECO:0007669"/>
    <property type="project" value="InterPro"/>
</dbReference>
<dbReference type="EMBL" id="PREZ01000005">
    <property type="protein sequence ID" value="PPA69613.1"/>
    <property type="molecule type" value="Genomic_DNA"/>
</dbReference>
<proteinExistence type="predicted"/>
<keyword evidence="10" id="KW-0804">Transcription</keyword>
<dbReference type="PIRSF" id="PIRSF000408">
    <property type="entry name" value="Alkyltransferas_AdaA"/>
    <property type="match status" value="1"/>
</dbReference>
<dbReference type="InterPro" id="IPR018062">
    <property type="entry name" value="HTH_AraC-typ_CS"/>
</dbReference>
<dbReference type="Gene3D" id="1.10.10.60">
    <property type="entry name" value="Homeodomain-like"/>
    <property type="match status" value="2"/>
</dbReference>
<dbReference type="GO" id="GO:0006281">
    <property type="term" value="P:DNA repair"/>
    <property type="evidence" value="ECO:0007669"/>
    <property type="project" value="UniProtKB-KW"/>
</dbReference>
<evidence type="ECO:0000256" key="6">
    <source>
        <dbReference type="ARBA" id="ARBA00022833"/>
    </source>
</evidence>
<dbReference type="InterPro" id="IPR009057">
    <property type="entry name" value="Homeodomain-like_sf"/>
</dbReference>
<protein>
    <submittedName>
        <fullName evidence="13">AraC family transcriptional regulator</fullName>
    </submittedName>
</protein>
<dbReference type="PANTHER" id="PTHR43280:SF28">
    <property type="entry name" value="HTH-TYPE TRANSCRIPTIONAL ACTIVATOR RHAS"/>
    <property type="match status" value="1"/>
</dbReference>
<dbReference type="InterPro" id="IPR004026">
    <property type="entry name" value="Ada_DNA_repair_Zn-bd"/>
</dbReference>
<dbReference type="InterPro" id="IPR020449">
    <property type="entry name" value="Tscrpt_reg_AraC-type_HTH"/>
</dbReference>
<dbReference type="PROSITE" id="PS00041">
    <property type="entry name" value="HTH_ARAC_FAMILY_1"/>
    <property type="match status" value="1"/>
</dbReference>
<keyword evidence="11" id="KW-0234">DNA repair</keyword>
<feature type="domain" description="HTH araC/xylS-type" evidence="12">
    <location>
        <begin position="104"/>
        <end position="202"/>
    </location>
</feature>
<keyword evidence="4" id="KW-0479">Metal-binding</keyword>
<dbReference type="SMART" id="SM00342">
    <property type="entry name" value="HTH_ARAC"/>
    <property type="match status" value="1"/>
</dbReference>
<keyword evidence="8" id="KW-0238">DNA-binding</keyword>
<accession>A0A2S5G9L8</accession>
<evidence type="ECO:0000313" key="13">
    <source>
        <dbReference type="EMBL" id="PPA69613.1"/>
    </source>
</evidence>
<keyword evidence="5" id="KW-0227">DNA damage</keyword>
<dbReference type="InterPro" id="IPR018060">
    <property type="entry name" value="HTH_AraC"/>
</dbReference>
<dbReference type="GO" id="GO:0043565">
    <property type="term" value="F:sequence-specific DNA binding"/>
    <property type="evidence" value="ECO:0007669"/>
    <property type="project" value="InterPro"/>
</dbReference>
<gene>
    <name evidence="13" type="ORF">C4B60_13780</name>
</gene>
<dbReference type="PRINTS" id="PR00032">
    <property type="entry name" value="HTHARAC"/>
</dbReference>
<dbReference type="PANTHER" id="PTHR43280">
    <property type="entry name" value="ARAC-FAMILY TRANSCRIPTIONAL REGULATOR"/>
    <property type="match status" value="1"/>
</dbReference>
<evidence type="ECO:0000256" key="8">
    <source>
        <dbReference type="ARBA" id="ARBA00023125"/>
    </source>
</evidence>
<evidence type="ECO:0000256" key="10">
    <source>
        <dbReference type="ARBA" id="ARBA00023163"/>
    </source>
</evidence>
<dbReference type="Proteomes" id="UP000239047">
    <property type="component" value="Unassembled WGS sequence"/>
</dbReference>
<comment type="cofactor">
    <cofactor evidence="1">
        <name>Zn(2+)</name>
        <dbReference type="ChEBI" id="CHEBI:29105"/>
    </cofactor>
</comment>
<evidence type="ECO:0000259" key="12">
    <source>
        <dbReference type="PROSITE" id="PS01124"/>
    </source>
</evidence>
<keyword evidence="14" id="KW-1185">Reference proteome</keyword>
<comment type="caution">
    <text evidence="13">The sequence shown here is derived from an EMBL/GenBank/DDBJ whole genome shotgun (WGS) entry which is preliminary data.</text>
</comment>
<evidence type="ECO:0000256" key="1">
    <source>
        <dbReference type="ARBA" id="ARBA00001947"/>
    </source>
</evidence>
<dbReference type="RefSeq" id="WP_104058606.1">
    <property type="nucleotide sequence ID" value="NZ_PREZ01000005.1"/>
</dbReference>
<evidence type="ECO:0000313" key="14">
    <source>
        <dbReference type="Proteomes" id="UP000239047"/>
    </source>
</evidence>
<dbReference type="GO" id="GO:0003700">
    <property type="term" value="F:DNA-binding transcription factor activity"/>
    <property type="evidence" value="ECO:0007669"/>
    <property type="project" value="InterPro"/>
</dbReference>
<sequence>MLSNFYWRDRLQQYAKLVVEVILLNSEYWKAIKHCDSAYDGLFYYAVKTTGIFCRPSCKSKLPNQQNIDIFLNKIEPIECGYRPCKRCRPDETEYLSSKEELFIQACRYIEDHYKEDVTLEKISNELFVNKFYLLKVFSKQAKMSPSHYLRCKRIQEAKRLITSTDHSFTAIAFEVGFKNPSHFSTVFSKLMGITPKRYREASPDFTTEITS</sequence>
<evidence type="ECO:0000256" key="11">
    <source>
        <dbReference type="ARBA" id="ARBA00023204"/>
    </source>
</evidence>